<feature type="region of interest" description="Disordered" evidence="1">
    <location>
        <begin position="209"/>
        <end position="232"/>
    </location>
</feature>
<organism evidence="2">
    <name type="scientific">Clostridium perfringens</name>
    <dbReference type="NCBI Taxonomy" id="1502"/>
    <lineage>
        <taxon>Bacteria</taxon>
        <taxon>Bacillati</taxon>
        <taxon>Bacillota</taxon>
        <taxon>Clostridia</taxon>
        <taxon>Eubacteriales</taxon>
        <taxon>Clostridiaceae</taxon>
        <taxon>Clostridium</taxon>
    </lineage>
</organism>
<evidence type="ECO:0000256" key="1">
    <source>
        <dbReference type="SAM" id="MobiDB-lite"/>
    </source>
</evidence>
<name>A0A8H9UXW1_CLOPF</name>
<dbReference type="Proteomes" id="UP000859547">
    <property type="component" value="Unassembled WGS sequence"/>
</dbReference>
<sequence length="295" mass="34015">MINANQLFKAGRKTKIFEVSDKLVVNDFYNNTGFITSHIEGKMSRIKITIVDISKGKKSNANVGEFNFTSAEWRQHTKYLLNSRNFKGIFNKGLIITKANPYKKINNVMIEVKSLKITFEDGLDKPKWKFEIITGMAKPKDDFGYDVKSYKELKRVNFLLDIIEVNSMVEYVTEYIQLWKQANFNKFLENRQAFSIRAYENGYDEKSINSWNSNKNENKTKEDTDSNYNTSVQNRVYNGDVADQSSSTRNGQIAQKEQYYCEDCGAILSKKNAITTKKSFKKALCSNCLKNNLGK</sequence>
<comment type="caution">
    <text evidence="2">The sequence shown here is derived from an EMBL/GenBank/DDBJ whole genome shotgun (WGS) entry which is preliminary data.</text>
</comment>
<protein>
    <submittedName>
        <fullName evidence="2">Uncharacterized protein</fullName>
    </submittedName>
</protein>
<reference evidence="2" key="1">
    <citation type="journal article" date="2018" name="Genome Biol.">
        <title>SKESA: strategic k-mer extension for scrupulous assemblies.</title>
        <authorList>
            <person name="Souvorov A."/>
            <person name="Agarwala R."/>
            <person name="Lipman D.J."/>
        </authorList>
    </citation>
    <scope>NUCLEOTIDE SEQUENCE</scope>
    <source>
        <strain evidence="2">C8</strain>
    </source>
</reference>
<reference evidence="2" key="2">
    <citation type="submission" date="2020-07" db="EMBL/GenBank/DDBJ databases">
        <authorList>
            <consortium name="NCBI Pathogen Detection Project"/>
        </authorList>
    </citation>
    <scope>NUCLEOTIDE SEQUENCE</scope>
    <source>
        <strain evidence="2">C8</strain>
    </source>
</reference>
<dbReference type="AlphaFoldDB" id="A0A8H9UXW1"/>
<gene>
    <name evidence="2" type="ORF">I9080_002197</name>
</gene>
<dbReference type="RefSeq" id="WP_004456528.1">
    <property type="nucleotide sequence ID" value="NZ_CATNXJ010000012.1"/>
</dbReference>
<dbReference type="EMBL" id="DACTCB010000011">
    <property type="protein sequence ID" value="HAT4308385.1"/>
    <property type="molecule type" value="Genomic_DNA"/>
</dbReference>
<accession>A0A8H9UXW1</accession>
<proteinExistence type="predicted"/>
<evidence type="ECO:0000313" key="2">
    <source>
        <dbReference type="EMBL" id="HAT4308385.1"/>
    </source>
</evidence>